<dbReference type="RefSeq" id="WP_095958918.1">
    <property type="nucleotide sequence ID" value="NZ_CP022203.1"/>
</dbReference>
<protein>
    <recommendedName>
        <fullName evidence="1">Prolyl 4-hydroxylase alpha subunit Fe(2+) 2OG dioxygenase domain-containing protein</fullName>
    </recommendedName>
</protein>
<dbReference type="KEGG" id="mmas:MYMAC_003508"/>
<dbReference type="OrthoDB" id="5502081at2"/>
<dbReference type="Pfam" id="PF13640">
    <property type="entry name" value="2OG-FeII_Oxy_3"/>
    <property type="match status" value="1"/>
</dbReference>
<dbReference type="Gene3D" id="2.60.120.620">
    <property type="entry name" value="q2cbj1_9rhob like domain"/>
    <property type="match status" value="1"/>
</dbReference>
<feature type="domain" description="Prolyl 4-hydroxylase alpha subunit Fe(2+) 2OG dioxygenase" evidence="1">
    <location>
        <begin position="107"/>
        <end position="195"/>
    </location>
</feature>
<name>A0A250JWK5_9BACT</name>
<dbReference type="Proteomes" id="UP000217343">
    <property type="component" value="Chromosome"/>
</dbReference>
<proteinExistence type="predicted"/>
<evidence type="ECO:0000313" key="2">
    <source>
        <dbReference type="EMBL" id="ATB47887.1"/>
    </source>
</evidence>
<dbReference type="AlphaFoldDB" id="A0A250JWK5"/>
<evidence type="ECO:0000313" key="3">
    <source>
        <dbReference type="Proteomes" id="UP000217343"/>
    </source>
</evidence>
<gene>
    <name evidence="2" type="ORF">MYMAC_003508</name>
</gene>
<accession>A0A250JWK5</accession>
<keyword evidence="3" id="KW-1185">Reference proteome</keyword>
<organism evidence="2 3">
    <name type="scientific">Corallococcus macrosporus DSM 14697</name>
    <dbReference type="NCBI Taxonomy" id="1189310"/>
    <lineage>
        <taxon>Bacteria</taxon>
        <taxon>Pseudomonadati</taxon>
        <taxon>Myxococcota</taxon>
        <taxon>Myxococcia</taxon>
        <taxon>Myxococcales</taxon>
        <taxon>Cystobacterineae</taxon>
        <taxon>Myxococcaceae</taxon>
        <taxon>Corallococcus</taxon>
    </lineage>
</organism>
<dbReference type="InterPro" id="IPR044862">
    <property type="entry name" value="Pro_4_hyd_alph_FE2OG_OXY"/>
</dbReference>
<evidence type="ECO:0000259" key="1">
    <source>
        <dbReference type="Pfam" id="PF13640"/>
    </source>
</evidence>
<sequence>MRAYTTHQKALPRTELHALRDALLGSRFVARSPLMGSFQASRGFAFIFTHEGRATLEARFPFLVPYLARVLDPVSARGLLPWHERLWGARRERPVPNAFYLNLLLLEAGRGVGRHIDATLQDPSGVPDATPRHVSVLYLQVPERARGGELRLLRQDAPVGEIRPREGLLVHFRGDLQHEVRPFTGSLDGASRASLVCEQYVFSPEALTRIPAFRIQSKAGFGAYLDHQRERPGGGSAGTLE</sequence>
<dbReference type="EMBL" id="CP022203">
    <property type="protein sequence ID" value="ATB47887.1"/>
    <property type="molecule type" value="Genomic_DNA"/>
</dbReference>
<reference evidence="2 3" key="1">
    <citation type="submission" date="2017-06" db="EMBL/GenBank/DDBJ databases">
        <title>Sequencing and comparative analysis of myxobacterial genomes.</title>
        <authorList>
            <person name="Rupp O."/>
            <person name="Goesmann A."/>
            <person name="Sogaard-Andersen L."/>
        </authorList>
    </citation>
    <scope>NUCLEOTIDE SEQUENCE [LARGE SCALE GENOMIC DNA]</scope>
    <source>
        <strain evidence="2 3">DSM 14697</strain>
    </source>
</reference>